<evidence type="ECO:0000313" key="1">
    <source>
        <dbReference type="EMBL" id="PNR36489.1"/>
    </source>
</evidence>
<accession>A0A2K1J4N5</accession>
<dbReference type="InParanoid" id="A0A2K1J4N5"/>
<dbReference type="PaxDb" id="3218-PP1S65_207V6.1"/>
<organism evidence="1">
    <name type="scientific">Physcomitrium patens</name>
    <name type="common">Spreading-leaved earth moss</name>
    <name type="synonym">Physcomitrella patens</name>
    <dbReference type="NCBI Taxonomy" id="3218"/>
    <lineage>
        <taxon>Eukaryota</taxon>
        <taxon>Viridiplantae</taxon>
        <taxon>Streptophyta</taxon>
        <taxon>Embryophyta</taxon>
        <taxon>Bryophyta</taxon>
        <taxon>Bryophytina</taxon>
        <taxon>Bryopsida</taxon>
        <taxon>Funariidae</taxon>
        <taxon>Funariales</taxon>
        <taxon>Funariaceae</taxon>
        <taxon>Physcomitrium</taxon>
    </lineage>
</organism>
<gene>
    <name evidence="1" type="ORF">PHYPA_022340</name>
</gene>
<name>A0A2K1J4N5_PHYPA</name>
<reference evidence="1 3" key="2">
    <citation type="journal article" date="2018" name="Plant J.">
        <title>The Physcomitrella patens chromosome-scale assembly reveals moss genome structure and evolution.</title>
        <authorList>
            <person name="Lang D."/>
            <person name="Ullrich K.K."/>
            <person name="Murat F."/>
            <person name="Fuchs J."/>
            <person name="Jenkins J."/>
            <person name="Haas F.B."/>
            <person name="Piednoel M."/>
            <person name="Gundlach H."/>
            <person name="Van Bel M."/>
            <person name="Meyberg R."/>
            <person name="Vives C."/>
            <person name="Morata J."/>
            <person name="Symeonidi A."/>
            <person name="Hiss M."/>
            <person name="Muchero W."/>
            <person name="Kamisugi Y."/>
            <person name="Saleh O."/>
            <person name="Blanc G."/>
            <person name="Decker E.L."/>
            <person name="van Gessel N."/>
            <person name="Grimwood J."/>
            <person name="Hayes R.D."/>
            <person name="Graham S.W."/>
            <person name="Gunter L.E."/>
            <person name="McDaniel S.F."/>
            <person name="Hoernstein S.N.W."/>
            <person name="Larsson A."/>
            <person name="Li F.W."/>
            <person name="Perroud P.F."/>
            <person name="Phillips J."/>
            <person name="Ranjan P."/>
            <person name="Rokshar D.S."/>
            <person name="Rothfels C.J."/>
            <person name="Schneider L."/>
            <person name="Shu S."/>
            <person name="Stevenson D.W."/>
            <person name="Thummler F."/>
            <person name="Tillich M."/>
            <person name="Villarreal Aguilar J.C."/>
            <person name="Widiez T."/>
            <person name="Wong G.K."/>
            <person name="Wymore A."/>
            <person name="Zhang Y."/>
            <person name="Zimmer A.D."/>
            <person name="Quatrano R.S."/>
            <person name="Mayer K.F.X."/>
            <person name="Goodstein D."/>
            <person name="Casacuberta J.M."/>
            <person name="Vandepoele K."/>
            <person name="Reski R."/>
            <person name="Cuming A.C."/>
            <person name="Tuskan G.A."/>
            <person name="Maumus F."/>
            <person name="Salse J."/>
            <person name="Schmutz J."/>
            <person name="Rensing S.A."/>
        </authorList>
    </citation>
    <scope>NUCLEOTIDE SEQUENCE [LARGE SCALE GENOMIC DNA]</scope>
    <source>
        <strain evidence="2 3">cv. Gransden 2004</strain>
    </source>
</reference>
<dbReference type="Gramene" id="Pp3c17_19760V3.1">
    <property type="protein sequence ID" value="Pp3c17_19760V3.1"/>
    <property type="gene ID" value="Pp3c17_19760"/>
</dbReference>
<evidence type="ECO:0000313" key="2">
    <source>
        <dbReference type="EnsemblPlants" id="Pp3c17_19760V3.1"/>
    </source>
</evidence>
<proteinExistence type="predicted"/>
<reference evidence="1 3" key="1">
    <citation type="journal article" date="2008" name="Science">
        <title>The Physcomitrella genome reveals evolutionary insights into the conquest of land by plants.</title>
        <authorList>
            <person name="Rensing S."/>
            <person name="Lang D."/>
            <person name="Zimmer A."/>
            <person name="Terry A."/>
            <person name="Salamov A."/>
            <person name="Shapiro H."/>
            <person name="Nishiyama T."/>
            <person name="Perroud P.-F."/>
            <person name="Lindquist E."/>
            <person name="Kamisugi Y."/>
            <person name="Tanahashi T."/>
            <person name="Sakakibara K."/>
            <person name="Fujita T."/>
            <person name="Oishi K."/>
            <person name="Shin-I T."/>
            <person name="Kuroki Y."/>
            <person name="Toyoda A."/>
            <person name="Suzuki Y."/>
            <person name="Hashimoto A."/>
            <person name="Yamaguchi K."/>
            <person name="Sugano A."/>
            <person name="Kohara Y."/>
            <person name="Fujiyama A."/>
            <person name="Anterola A."/>
            <person name="Aoki S."/>
            <person name="Ashton N."/>
            <person name="Barbazuk W.B."/>
            <person name="Barker E."/>
            <person name="Bennetzen J."/>
            <person name="Bezanilla M."/>
            <person name="Blankenship R."/>
            <person name="Cho S.H."/>
            <person name="Dutcher S."/>
            <person name="Estelle M."/>
            <person name="Fawcett J.A."/>
            <person name="Gundlach H."/>
            <person name="Hanada K."/>
            <person name="Heyl A."/>
            <person name="Hicks K.A."/>
            <person name="Hugh J."/>
            <person name="Lohr M."/>
            <person name="Mayer K."/>
            <person name="Melkozernov A."/>
            <person name="Murata T."/>
            <person name="Nelson D."/>
            <person name="Pils B."/>
            <person name="Prigge M."/>
            <person name="Reiss B."/>
            <person name="Renner T."/>
            <person name="Rombauts S."/>
            <person name="Rushton P."/>
            <person name="Sanderfoot A."/>
            <person name="Schween G."/>
            <person name="Shiu S.-H."/>
            <person name="Stueber K."/>
            <person name="Theodoulou F.L."/>
            <person name="Tu H."/>
            <person name="Van de Peer Y."/>
            <person name="Verrier P.J."/>
            <person name="Waters E."/>
            <person name="Wood A."/>
            <person name="Yang L."/>
            <person name="Cove D."/>
            <person name="Cuming A."/>
            <person name="Hasebe M."/>
            <person name="Lucas S."/>
            <person name="Mishler D.B."/>
            <person name="Reski R."/>
            <person name="Grigoriev I."/>
            <person name="Quatrano R.S."/>
            <person name="Boore J.L."/>
        </authorList>
    </citation>
    <scope>NUCLEOTIDE SEQUENCE [LARGE SCALE GENOMIC DNA]</scope>
    <source>
        <strain evidence="2 3">cv. Gransden 2004</strain>
    </source>
</reference>
<sequence length="80" mass="8884">MASDGFMTSDLRVMKVGLQRDHASNSNTCFLPGRLFNPTQSINRLSVHRVAITLDLDQTVESDNLVCLWTSFDPQAATVE</sequence>
<dbReference type="EMBL" id="ABEU02000017">
    <property type="protein sequence ID" value="PNR36489.1"/>
    <property type="molecule type" value="Genomic_DNA"/>
</dbReference>
<protein>
    <submittedName>
        <fullName evidence="1 2">Uncharacterized protein</fullName>
    </submittedName>
</protein>
<dbReference type="Proteomes" id="UP000006727">
    <property type="component" value="Chromosome 17"/>
</dbReference>
<reference evidence="2" key="3">
    <citation type="submission" date="2020-12" db="UniProtKB">
        <authorList>
            <consortium name="EnsemblPlants"/>
        </authorList>
    </citation>
    <scope>IDENTIFICATION</scope>
</reference>
<keyword evidence="3" id="KW-1185">Reference proteome</keyword>
<evidence type="ECO:0000313" key="3">
    <source>
        <dbReference type="Proteomes" id="UP000006727"/>
    </source>
</evidence>
<dbReference type="EnsemblPlants" id="Pp3c17_19760V3.1">
    <property type="protein sequence ID" value="Pp3c17_19760V3.1"/>
    <property type="gene ID" value="Pp3c17_19760"/>
</dbReference>
<dbReference type="AlphaFoldDB" id="A0A2K1J4N5"/>